<dbReference type="eggNOG" id="KOG0374">
    <property type="taxonomic scope" value="Eukaryota"/>
</dbReference>
<dbReference type="HOGENOM" id="CLU_004962_4_1_1"/>
<dbReference type="GO" id="GO:0090029">
    <property type="term" value="P:negative regulation of pheromone-dependent signal transduction involved in conjugation with cellular fusion"/>
    <property type="evidence" value="ECO:0007669"/>
    <property type="project" value="EnsemblFungi"/>
</dbReference>
<dbReference type="GO" id="GO:0005737">
    <property type="term" value="C:cytoplasm"/>
    <property type="evidence" value="ECO:0007669"/>
    <property type="project" value="TreeGrafter"/>
</dbReference>
<dbReference type="GeneID" id="96905099"/>
<dbReference type="PANTHER" id="PTHR11668:SF423">
    <property type="entry name" value="SERINE_THREONINE-PROTEIN PHOSPHATASE PPQ"/>
    <property type="match status" value="1"/>
</dbReference>
<evidence type="ECO:0000256" key="8">
    <source>
        <dbReference type="SAM" id="MobiDB-lite"/>
    </source>
</evidence>
<comment type="catalytic activity">
    <reaction evidence="6 7">
        <text>O-phospho-L-threonyl-[protein] + H2O = L-threonyl-[protein] + phosphate</text>
        <dbReference type="Rhea" id="RHEA:47004"/>
        <dbReference type="Rhea" id="RHEA-COMP:11060"/>
        <dbReference type="Rhea" id="RHEA-COMP:11605"/>
        <dbReference type="ChEBI" id="CHEBI:15377"/>
        <dbReference type="ChEBI" id="CHEBI:30013"/>
        <dbReference type="ChEBI" id="CHEBI:43474"/>
        <dbReference type="ChEBI" id="CHEBI:61977"/>
        <dbReference type="EC" id="3.1.3.16"/>
    </reaction>
</comment>
<dbReference type="PRINTS" id="PR00114">
    <property type="entry name" value="STPHPHTASE"/>
</dbReference>
<evidence type="ECO:0000256" key="1">
    <source>
        <dbReference type="ARBA" id="ARBA00022723"/>
    </source>
</evidence>
<dbReference type="GO" id="GO:0004722">
    <property type="term" value="F:protein serine/threonine phosphatase activity"/>
    <property type="evidence" value="ECO:0007669"/>
    <property type="project" value="UniProtKB-EC"/>
</dbReference>
<dbReference type="InParanoid" id="G0VIU3"/>
<keyword evidence="11" id="KW-1185">Reference proteome</keyword>
<dbReference type="OrthoDB" id="1930084at2759"/>
<dbReference type="SUPFAM" id="SSF56300">
    <property type="entry name" value="Metallo-dependent phosphatases"/>
    <property type="match status" value="1"/>
</dbReference>
<evidence type="ECO:0000313" key="10">
    <source>
        <dbReference type="EMBL" id="CCC71420.1"/>
    </source>
</evidence>
<feature type="compositionally biased region" description="Polar residues" evidence="8">
    <location>
        <begin position="28"/>
        <end position="42"/>
    </location>
</feature>
<dbReference type="GO" id="GO:0046872">
    <property type="term" value="F:metal ion binding"/>
    <property type="evidence" value="ECO:0007669"/>
    <property type="project" value="UniProtKB-KW"/>
</dbReference>
<keyword evidence="4" id="KW-0464">Manganese</keyword>
<dbReference type="InterPro" id="IPR029052">
    <property type="entry name" value="Metallo-depent_PP-like"/>
</dbReference>
<keyword evidence="1" id="KW-0479">Metal-binding</keyword>
<keyword evidence="3" id="KW-0904">Protein phosphatase</keyword>
<dbReference type="SMART" id="SM00156">
    <property type="entry name" value="PP2Ac"/>
    <property type="match status" value="1"/>
</dbReference>
<feature type="compositionally biased region" description="Basic residues" evidence="8">
    <location>
        <begin position="86"/>
        <end position="96"/>
    </location>
</feature>
<dbReference type="InterPro" id="IPR006186">
    <property type="entry name" value="Ser/Thr-sp_prot-phosphatase"/>
</dbReference>
<protein>
    <recommendedName>
        <fullName evidence="7">Serine/threonine-protein phosphatase</fullName>
        <ecNumber evidence="7">3.1.3.16</ecNumber>
    </recommendedName>
</protein>
<dbReference type="EC" id="3.1.3.16" evidence="7"/>
<dbReference type="InterPro" id="IPR050341">
    <property type="entry name" value="PP1_catalytic_subunit"/>
</dbReference>
<dbReference type="FunCoup" id="G0VIU3">
    <property type="interactions" value="185"/>
</dbReference>
<feature type="compositionally biased region" description="Polar residues" evidence="8">
    <location>
        <begin position="205"/>
        <end position="220"/>
    </location>
</feature>
<evidence type="ECO:0000256" key="5">
    <source>
        <dbReference type="ARBA" id="ARBA00047761"/>
    </source>
</evidence>
<dbReference type="PROSITE" id="PS00125">
    <property type="entry name" value="SER_THR_PHOSPHATASE"/>
    <property type="match status" value="1"/>
</dbReference>
<comment type="catalytic activity">
    <reaction evidence="5">
        <text>O-phospho-L-seryl-[protein] + H2O = L-seryl-[protein] + phosphate</text>
        <dbReference type="Rhea" id="RHEA:20629"/>
        <dbReference type="Rhea" id="RHEA-COMP:9863"/>
        <dbReference type="Rhea" id="RHEA-COMP:11604"/>
        <dbReference type="ChEBI" id="CHEBI:15377"/>
        <dbReference type="ChEBI" id="CHEBI:29999"/>
        <dbReference type="ChEBI" id="CHEBI:43474"/>
        <dbReference type="ChEBI" id="CHEBI:83421"/>
        <dbReference type="EC" id="3.1.3.16"/>
    </reaction>
</comment>
<evidence type="ECO:0000256" key="7">
    <source>
        <dbReference type="RuleBase" id="RU004273"/>
    </source>
</evidence>
<evidence type="ECO:0000256" key="4">
    <source>
        <dbReference type="ARBA" id="ARBA00023211"/>
    </source>
</evidence>
<dbReference type="Gene3D" id="3.60.21.10">
    <property type="match status" value="1"/>
</dbReference>
<dbReference type="OMA" id="EVQLICA"/>
<dbReference type="Pfam" id="PF00149">
    <property type="entry name" value="Metallophos"/>
    <property type="match status" value="1"/>
</dbReference>
<reference key="2">
    <citation type="submission" date="2011-08" db="EMBL/GenBank/DDBJ databases">
        <title>Genome sequence of Naumovozyma castellii.</title>
        <authorList>
            <person name="Gordon J.L."/>
            <person name="Armisen D."/>
            <person name="Proux-Wera E."/>
            <person name="OhEigeartaigh S.S."/>
            <person name="Byrne K.P."/>
            <person name="Wolfe K.H."/>
        </authorList>
    </citation>
    <scope>NUCLEOTIDE SEQUENCE</scope>
    <source>
        <strain>Type strain:CBS 4309</strain>
    </source>
</reference>
<dbReference type="InterPro" id="IPR004843">
    <property type="entry name" value="Calcineurin-like_PHP"/>
</dbReference>
<proteinExistence type="inferred from homology"/>
<dbReference type="PANTHER" id="PTHR11668">
    <property type="entry name" value="SERINE/THREONINE PROTEIN PHOSPHATASE"/>
    <property type="match status" value="1"/>
</dbReference>
<reference evidence="10 11" key="1">
    <citation type="journal article" date="2011" name="Proc. Natl. Acad. Sci. U.S.A.">
        <title>Evolutionary erosion of yeast sex chromosomes by mating-type switching accidents.</title>
        <authorList>
            <person name="Gordon J.L."/>
            <person name="Armisen D."/>
            <person name="Proux-Wera E."/>
            <person name="Oheigeartaigh S.S."/>
            <person name="Byrne K.P."/>
            <person name="Wolfe K.H."/>
        </authorList>
    </citation>
    <scope>NUCLEOTIDE SEQUENCE [LARGE SCALE GENOMIC DNA]</scope>
    <source>
        <strain evidence="11">ATCC 76901 / BCRC 22586 / CBS 4309 / NBRC 1992 / NRRL Y-12630</strain>
    </source>
</reference>
<organism evidence="10 11">
    <name type="scientific">Naumovozyma castellii</name>
    <name type="common">Yeast</name>
    <name type="synonym">Saccharomyces castellii</name>
    <dbReference type="NCBI Taxonomy" id="27288"/>
    <lineage>
        <taxon>Eukaryota</taxon>
        <taxon>Fungi</taxon>
        <taxon>Dikarya</taxon>
        <taxon>Ascomycota</taxon>
        <taxon>Saccharomycotina</taxon>
        <taxon>Saccharomycetes</taxon>
        <taxon>Saccharomycetales</taxon>
        <taxon>Saccharomycetaceae</taxon>
        <taxon>Naumovozyma</taxon>
    </lineage>
</organism>
<sequence length="561" mass="62534">MRRRSPSHSDNNFAVPNNNCSSNNSNSQQVLSPTSDDLNANEPNDPDDSRPCLLSQSHSKLQSESVIRNNKKPGTTVAGEETTSPGKHRTNKKKHVSTSASSNLKLDLDISMAKAFSNSTANAVAVPRMIIPKNTSTPISTTSMNSNNIISTPMSKYSDSFMSSQSSYNSSSLSSFSTSSPSYHSFPFNSSSSYNNKLYHKKNLSNSVHGSQSSPSSARSKNIPKPITLKRYPHDPSSKESLVIDDVIEKLLKLGLPNSSDSSSSSSSSSGFVSRKHRSKDFPFHSWEIQLICNHAREIFLAQPTLLKLQSSIKIVGDIHGQFTDLLRILKLSGDPSQTNYLFLGDYVDRGKQSLETILLLLCYKIKYPNNFFMIRGNHESANVTKMYGFYDECKRRKNTKVWKSFIDVFNSLPLAATIQDKIFCVHGGISPDLTDLKQIDSIVRPTDIPDEGLVTDLLWSDPDSSINNWSLNDRGVSYTFSKKNVLDFCSKFKFDLIIRGHMVVEDGYEFFAKKKFVTVFSAPNYCGEFQNWGAVMSVTTGLMCSFELLKPHSLKNTKKR</sequence>
<name>G0VIU3_NAUCA</name>
<evidence type="ECO:0000256" key="3">
    <source>
        <dbReference type="ARBA" id="ARBA00022912"/>
    </source>
</evidence>
<dbReference type="GO" id="GO:0005634">
    <property type="term" value="C:nucleus"/>
    <property type="evidence" value="ECO:0007669"/>
    <property type="project" value="TreeGrafter"/>
</dbReference>
<dbReference type="FunFam" id="3.60.21.10:FF:000026">
    <property type="entry name" value="Serine/threonine-protein phosphatase"/>
    <property type="match status" value="1"/>
</dbReference>
<dbReference type="InterPro" id="IPR031675">
    <property type="entry name" value="STPPase_N"/>
</dbReference>
<dbReference type="Proteomes" id="UP000001640">
    <property type="component" value="Chromosome 8"/>
</dbReference>
<keyword evidence="2 7" id="KW-0378">Hydrolase</keyword>
<dbReference type="STRING" id="1064592.G0VIU3"/>
<feature type="region of interest" description="Disordered" evidence="8">
    <location>
        <begin position="205"/>
        <end position="238"/>
    </location>
</feature>
<feature type="region of interest" description="Disordered" evidence="8">
    <location>
        <begin position="1"/>
        <end position="101"/>
    </location>
</feature>
<gene>
    <name evidence="10" type="primary">NCAS0H01100</name>
    <name evidence="10" type="ordered locus">NCAS_0H01100</name>
</gene>
<dbReference type="KEGG" id="ncs:NCAS_0H01100"/>
<dbReference type="AlphaFoldDB" id="G0VIU3"/>
<evidence type="ECO:0000259" key="9">
    <source>
        <dbReference type="PROSITE" id="PS00125"/>
    </source>
</evidence>
<evidence type="ECO:0000256" key="6">
    <source>
        <dbReference type="ARBA" id="ARBA00048336"/>
    </source>
</evidence>
<comment type="similarity">
    <text evidence="7">Belongs to the PPP phosphatase family.</text>
</comment>
<dbReference type="GO" id="GO:0007059">
    <property type="term" value="P:chromosome segregation"/>
    <property type="evidence" value="ECO:0007669"/>
    <property type="project" value="TreeGrafter"/>
</dbReference>
<dbReference type="RefSeq" id="XP_003677769.1">
    <property type="nucleotide sequence ID" value="XM_003677721.1"/>
</dbReference>
<dbReference type="Pfam" id="PF16891">
    <property type="entry name" value="STPPase_N"/>
    <property type="match status" value="1"/>
</dbReference>
<dbReference type="GO" id="GO:0007346">
    <property type="term" value="P:regulation of mitotic cell cycle"/>
    <property type="evidence" value="ECO:0007669"/>
    <property type="project" value="TreeGrafter"/>
</dbReference>
<feature type="compositionally biased region" description="Polar residues" evidence="8">
    <location>
        <begin position="54"/>
        <end position="68"/>
    </location>
</feature>
<evidence type="ECO:0000256" key="2">
    <source>
        <dbReference type="ARBA" id="ARBA00022801"/>
    </source>
</evidence>
<feature type="compositionally biased region" description="Low complexity" evidence="8">
    <location>
        <begin position="17"/>
        <end position="27"/>
    </location>
</feature>
<accession>G0VIU3</accession>
<dbReference type="EMBL" id="HE576759">
    <property type="protein sequence ID" value="CCC71420.1"/>
    <property type="molecule type" value="Genomic_DNA"/>
</dbReference>
<feature type="domain" description="Serine/threonine specific protein phosphatases" evidence="9">
    <location>
        <begin position="375"/>
        <end position="380"/>
    </location>
</feature>
<evidence type="ECO:0000313" key="11">
    <source>
        <dbReference type="Proteomes" id="UP000001640"/>
    </source>
</evidence>